<protein>
    <submittedName>
        <fullName evidence="1">Virulence factor SrfC family protein</fullName>
    </submittedName>
</protein>
<dbReference type="PIRSF" id="PIRSF034586">
    <property type="entry name" value="Vir_effector_SfrC"/>
    <property type="match status" value="1"/>
</dbReference>
<keyword evidence="2" id="KW-1185">Reference proteome</keyword>
<gene>
    <name evidence="1" type="ORF">MUA00_18615</name>
</gene>
<dbReference type="EMBL" id="JALHAP010000082">
    <property type="protein sequence ID" value="MCT4703795.1"/>
    <property type="molecule type" value="Genomic_DNA"/>
</dbReference>
<evidence type="ECO:0000313" key="1">
    <source>
        <dbReference type="EMBL" id="MCT4703795.1"/>
    </source>
</evidence>
<dbReference type="Proteomes" id="UP001150641">
    <property type="component" value="Unassembled WGS sequence"/>
</dbReference>
<dbReference type="AlphaFoldDB" id="A0A9X2WAJ5"/>
<organism evidence="1 2">
    <name type="scientific">Dryocola boscaweniae</name>
    <dbReference type="NCBI Taxonomy" id="2925397"/>
    <lineage>
        <taxon>Bacteria</taxon>
        <taxon>Pseudomonadati</taxon>
        <taxon>Pseudomonadota</taxon>
        <taxon>Gammaproteobacteria</taxon>
        <taxon>Enterobacterales</taxon>
        <taxon>Enterobacteriaceae</taxon>
        <taxon>Dryocola</taxon>
    </lineage>
</organism>
<dbReference type="RefSeq" id="WP_271124481.1">
    <property type="nucleotide sequence ID" value="NZ_JALHAN010000069.1"/>
</dbReference>
<evidence type="ECO:0000313" key="2">
    <source>
        <dbReference type="Proteomes" id="UP001150641"/>
    </source>
</evidence>
<dbReference type="Pfam" id="PF10139">
    <property type="entry name" value="Virul_Fac"/>
    <property type="match status" value="3"/>
</dbReference>
<accession>A0A9X2WAJ5</accession>
<sequence>MNQPTVSQPKNVLQDLTSWIQDTRAYAPLLESEADGLLAQMLPLQRRQQQLEALSAQPPALGLYGHSVAGKHHLLSALLANHTGRIEIALGEKTLDYLTHINPGHSTATLAVRFSENAAPAVENFPLLLTLFNESDLAQRIIREYHARPEPRVAQSSVIAARIAELQTRRQAQIVAGISSQQVADIARCYHAQLRRQHHPEDALWQQMADLIPRLTPSDRVSLLALFWGDDANLTAQWQHLSDTLHHIGETSRVLAPASLLVDTFLLPAEGFLIPATPNEPELQADVMICPLLGNEAGSPVSLAQRDLLALCAEVCLTLSNAPALRNVDIIDIPLAQIDYYTDRLEPDTLLVCNAACERTEVKSAGKALARWVDNTQGAQAALPGLIWTITPFDARFTQNASVDDGVQRLIGQAGKRWGTLQALDSRNMHRLLEWLTDAINGERRARRIAILQNAVNTRTGEIFQRFSDAHSVTPVTARQQAERLVRALQSNAALHGELLASLVPERHALLQCWQRHHQQATKRPAGFQLDIDLFADDDGENPQEMNPASYASEAHKLWVAHLRSLAQRADAAQLFGLDNAQLRALCDLLIIASLRLKLPDLLEEALQSGDGSMAQEITCASNVLGDFVNWLGYAVVPQSNRPASRVNKGAKIFAPQAQAQASKRLTKLGETPARGNASYVYDWLVALYARAVENIGYRHPHDVSDLHREKLRELLSKASNSR</sequence>
<reference evidence="1" key="1">
    <citation type="submission" date="2022-03" db="EMBL/GenBank/DDBJ databases">
        <title>Proposal of a novel genus Dryocolo and two novel species.</title>
        <authorList>
            <person name="Maddock D.W."/>
            <person name="Brady C.L."/>
            <person name="Denman S."/>
            <person name="Arnold D."/>
        </authorList>
    </citation>
    <scope>NUCLEOTIDE SEQUENCE</scope>
    <source>
        <strain evidence="1">H6W4</strain>
    </source>
</reference>
<name>A0A9X2WAJ5_9ENTR</name>
<proteinExistence type="predicted"/>
<comment type="caution">
    <text evidence="1">The sequence shown here is derived from an EMBL/GenBank/DDBJ whole genome shotgun (WGS) entry which is preliminary data.</text>
</comment>
<dbReference type="InterPro" id="IPR017030">
    <property type="entry name" value="Vir_effector_SfrC"/>
</dbReference>